<dbReference type="RefSeq" id="WP_138864748.1">
    <property type="nucleotide sequence ID" value="NZ_VCPC01000003.1"/>
</dbReference>
<gene>
    <name evidence="3" type="ORF">FGK64_15545</name>
</gene>
<feature type="transmembrane region" description="Helical" evidence="1">
    <location>
        <begin position="182"/>
        <end position="201"/>
    </location>
</feature>
<keyword evidence="2" id="KW-0732">Signal</keyword>
<reference evidence="3 4" key="1">
    <citation type="submission" date="2019-05" db="EMBL/GenBank/DDBJ databases">
        <title>Marivita sp. nov. isolated from sea sediment.</title>
        <authorList>
            <person name="Kim W."/>
        </authorList>
    </citation>
    <scope>NUCLEOTIDE SEQUENCE [LARGE SCALE GENOMIC DNA]</scope>
    <source>
        <strain evidence="3 4">CAU 1492</strain>
    </source>
</reference>
<keyword evidence="1" id="KW-0812">Transmembrane</keyword>
<proteinExistence type="predicted"/>
<evidence type="ECO:0000256" key="2">
    <source>
        <dbReference type="SAM" id="SignalP"/>
    </source>
</evidence>
<dbReference type="InterPro" id="IPR022472">
    <property type="entry name" value="VPLPA-CTERM"/>
</dbReference>
<feature type="signal peptide" evidence="2">
    <location>
        <begin position="1"/>
        <end position="24"/>
    </location>
</feature>
<feature type="chain" id="PRO_5047271958" evidence="2">
    <location>
        <begin position="25"/>
        <end position="206"/>
    </location>
</feature>
<keyword evidence="1" id="KW-0472">Membrane</keyword>
<evidence type="ECO:0000313" key="3">
    <source>
        <dbReference type="EMBL" id="TMV11685.1"/>
    </source>
</evidence>
<organism evidence="3 4">
    <name type="scientific">Arenibacterium halophilum</name>
    <dbReference type="NCBI Taxonomy" id="2583821"/>
    <lineage>
        <taxon>Bacteria</taxon>
        <taxon>Pseudomonadati</taxon>
        <taxon>Pseudomonadota</taxon>
        <taxon>Alphaproteobacteria</taxon>
        <taxon>Rhodobacterales</taxon>
        <taxon>Paracoccaceae</taxon>
        <taxon>Arenibacterium</taxon>
    </lineage>
</organism>
<keyword evidence="4" id="KW-1185">Reference proteome</keyword>
<dbReference type="EMBL" id="VCPC01000003">
    <property type="protein sequence ID" value="TMV11685.1"/>
    <property type="molecule type" value="Genomic_DNA"/>
</dbReference>
<name>A0ABY2X941_9RHOB</name>
<comment type="caution">
    <text evidence="3">The sequence shown here is derived from an EMBL/GenBank/DDBJ whole genome shotgun (WGS) entry which is preliminary data.</text>
</comment>
<protein>
    <submittedName>
        <fullName evidence="3">VPLPA-CTERM sorting domain-containing protein</fullName>
    </submittedName>
</protein>
<evidence type="ECO:0000313" key="4">
    <source>
        <dbReference type="Proteomes" id="UP001191082"/>
    </source>
</evidence>
<sequence length="206" mass="21201">MMKLSHTIAAAAFGLMATAGMVSAATVDTIDATSGQAGTYFVPTLGQETTSPYYRGAGEDWGWQHNAIASGFTSAVLNISAYDVDESPCGTSNCEVDNIEAFDAATNTWILLGSLEGDNNAFSFTEFDIFAAAGGALIDDIVAGLQVRMDINVTNGGWLVSLAKSVISTDGSNPGNPNPGQVPLPAGGLLLISALGGAAFLRRKKS</sequence>
<dbReference type="Proteomes" id="UP001191082">
    <property type="component" value="Unassembled WGS sequence"/>
</dbReference>
<dbReference type="NCBIfam" id="TIGR03370">
    <property type="entry name" value="VPLPA-CTERM"/>
    <property type="match status" value="1"/>
</dbReference>
<accession>A0ABY2X941</accession>
<evidence type="ECO:0000256" key="1">
    <source>
        <dbReference type="SAM" id="Phobius"/>
    </source>
</evidence>
<keyword evidence="1" id="KW-1133">Transmembrane helix</keyword>